<accession>A0A542XDF2</accession>
<dbReference type="RefSeq" id="WP_142005841.1">
    <property type="nucleotide sequence ID" value="NZ_CAJTBP010000001.1"/>
</dbReference>
<evidence type="ECO:0000256" key="2">
    <source>
        <dbReference type="SAM" id="SignalP"/>
    </source>
</evidence>
<feature type="signal peptide" evidence="2">
    <location>
        <begin position="1"/>
        <end position="29"/>
    </location>
</feature>
<evidence type="ECO:0000256" key="1">
    <source>
        <dbReference type="SAM" id="MobiDB-lite"/>
    </source>
</evidence>
<sequence>MTGSRRRAARTTRLLAGAATLAVALTACGDGDEQAQQTPTEAPTAWTTAGAANPSDKPGETGDRGQAKVGKLDALQVSLPEGGKSAMVDPNTWPDIQTLLNSDQLKGIFPSLSLGNPRLCAFGTYNSVGGLTPKNTQCSWEVKRGVIGSDAARFRLQLRGIGADSEVVKSWDGVRQTYRGENAAGDNFYVDGTYGARRVLLRQSGLGSFVVSDGQVAAWFDVSMDDNLLNQDDPAKNNEAVRTQAFPTLVETFVTLLPRKF</sequence>
<feature type="compositionally biased region" description="Basic and acidic residues" evidence="1">
    <location>
        <begin position="57"/>
        <end position="66"/>
    </location>
</feature>
<organism evidence="3 4">
    <name type="scientific">Barrientosiimonas humi</name>
    <dbReference type="NCBI Taxonomy" id="999931"/>
    <lineage>
        <taxon>Bacteria</taxon>
        <taxon>Bacillati</taxon>
        <taxon>Actinomycetota</taxon>
        <taxon>Actinomycetes</taxon>
        <taxon>Micrococcales</taxon>
        <taxon>Dermacoccaceae</taxon>
        <taxon>Barrientosiimonas</taxon>
    </lineage>
</organism>
<feature type="chain" id="PRO_5039237245" description="Lipoprotein" evidence="2">
    <location>
        <begin position="30"/>
        <end position="261"/>
    </location>
</feature>
<dbReference type="OrthoDB" id="5145053at2"/>
<keyword evidence="4" id="KW-1185">Reference proteome</keyword>
<dbReference type="PROSITE" id="PS51257">
    <property type="entry name" value="PROKAR_LIPOPROTEIN"/>
    <property type="match status" value="1"/>
</dbReference>
<comment type="caution">
    <text evidence="3">The sequence shown here is derived from an EMBL/GenBank/DDBJ whole genome shotgun (WGS) entry which is preliminary data.</text>
</comment>
<evidence type="ECO:0008006" key="5">
    <source>
        <dbReference type="Google" id="ProtNLM"/>
    </source>
</evidence>
<feature type="compositionally biased region" description="Low complexity" evidence="1">
    <location>
        <begin position="34"/>
        <end position="54"/>
    </location>
</feature>
<dbReference type="Proteomes" id="UP000318336">
    <property type="component" value="Unassembled WGS sequence"/>
</dbReference>
<feature type="region of interest" description="Disordered" evidence="1">
    <location>
        <begin position="30"/>
        <end position="67"/>
    </location>
</feature>
<keyword evidence="2" id="KW-0732">Signal</keyword>
<dbReference type="EMBL" id="VFOK01000001">
    <property type="protein sequence ID" value="TQL33873.1"/>
    <property type="molecule type" value="Genomic_DNA"/>
</dbReference>
<evidence type="ECO:0000313" key="3">
    <source>
        <dbReference type="EMBL" id="TQL33873.1"/>
    </source>
</evidence>
<reference evidence="3 4" key="1">
    <citation type="submission" date="2019-06" db="EMBL/GenBank/DDBJ databases">
        <title>Sequencing the genomes of 1000 actinobacteria strains.</title>
        <authorList>
            <person name="Klenk H.-P."/>
        </authorList>
    </citation>
    <scope>NUCLEOTIDE SEQUENCE [LARGE SCALE GENOMIC DNA]</scope>
    <source>
        <strain evidence="3 4">DSM 24617</strain>
    </source>
</reference>
<gene>
    <name evidence="3" type="ORF">FB554_2029</name>
</gene>
<proteinExistence type="predicted"/>
<dbReference type="AlphaFoldDB" id="A0A542XDF2"/>
<protein>
    <recommendedName>
        <fullName evidence="5">Lipoprotein</fullName>
    </recommendedName>
</protein>
<name>A0A542XDF2_9MICO</name>
<evidence type="ECO:0000313" key="4">
    <source>
        <dbReference type="Proteomes" id="UP000318336"/>
    </source>
</evidence>